<dbReference type="InterPro" id="IPR011256">
    <property type="entry name" value="Reg_factor_effector_dom_sf"/>
</dbReference>
<dbReference type="InterPro" id="IPR029442">
    <property type="entry name" value="GyrI-like"/>
</dbReference>
<name>A0A512PC57_9CELL</name>
<evidence type="ECO:0000313" key="3">
    <source>
        <dbReference type="Proteomes" id="UP000321798"/>
    </source>
</evidence>
<dbReference type="SUPFAM" id="SSF55136">
    <property type="entry name" value="Probable bacterial effector-binding domain"/>
    <property type="match status" value="1"/>
</dbReference>
<evidence type="ECO:0000259" key="1">
    <source>
        <dbReference type="Pfam" id="PF06445"/>
    </source>
</evidence>
<dbReference type="Pfam" id="PF06445">
    <property type="entry name" value="GyrI-like"/>
    <property type="match status" value="1"/>
</dbReference>
<accession>A0A512PC57</accession>
<dbReference type="Gene3D" id="3.20.80.10">
    <property type="entry name" value="Regulatory factor, effector binding domain"/>
    <property type="match status" value="1"/>
</dbReference>
<reference evidence="2 3" key="1">
    <citation type="submission" date="2019-07" db="EMBL/GenBank/DDBJ databases">
        <title>Whole genome shotgun sequence of Cellulomonas soli NBRC 109434.</title>
        <authorList>
            <person name="Hosoyama A."/>
            <person name="Uohara A."/>
            <person name="Ohji S."/>
            <person name="Ichikawa N."/>
        </authorList>
    </citation>
    <scope>NUCLEOTIDE SEQUENCE [LARGE SCALE GENOMIC DNA]</scope>
    <source>
        <strain evidence="2 3">NBRC 109434</strain>
    </source>
</reference>
<evidence type="ECO:0000313" key="2">
    <source>
        <dbReference type="EMBL" id="GEP68791.1"/>
    </source>
</evidence>
<feature type="domain" description="GyrI-like small molecule binding" evidence="1">
    <location>
        <begin position="25"/>
        <end position="202"/>
    </location>
</feature>
<dbReference type="AlphaFoldDB" id="A0A512PC57"/>
<keyword evidence="3" id="KW-1185">Reference proteome</keyword>
<protein>
    <recommendedName>
        <fullName evidence="1">GyrI-like small molecule binding domain-containing protein</fullName>
    </recommendedName>
</protein>
<organism evidence="2 3">
    <name type="scientific">Cellulomonas soli</name>
    <dbReference type="NCBI Taxonomy" id="931535"/>
    <lineage>
        <taxon>Bacteria</taxon>
        <taxon>Bacillati</taxon>
        <taxon>Actinomycetota</taxon>
        <taxon>Actinomycetes</taxon>
        <taxon>Micrococcales</taxon>
        <taxon>Cellulomonadaceae</taxon>
        <taxon>Cellulomonas</taxon>
    </lineage>
</organism>
<comment type="caution">
    <text evidence="2">The sequence shown here is derived from an EMBL/GenBank/DDBJ whole genome shotgun (WGS) entry which is preliminary data.</text>
</comment>
<dbReference type="RefSeq" id="WP_146952562.1">
    <property type="nucleotide sequence ID" value="NZ_BAABBJ010000003.1"/>
</dbReference>
<sequence>MSTKIDFRKVDRELYAPPADEWVQVEVPPLWFLAIDGHGDPNVAPAYAEALGALYAASYAVKFASKARYDRDYVVGPLEGLWWTDVDAPFADVPKSDWSWTVLIRQPDWMGVDEVTALLQETAAKKKLPLVATLRHELVDEGLSLQILHHGPYADEAPTLRRLHSEVIPERGLRERGLHHEIYLSDARRTAPEKLRTVLRQPVEPR</sequence>
<dbReference type="OrthoDB" id="4772335at2"/>
<dbReference type="Proteomes" id="UP000321798">
    <property type="component" value="Unassembled WGS sequence"/>
</dbReference>
<gene>
    <name evidence="2" type="ORF">CSO01_15060</name>
</gene>
<dbReference type="EMBL" id="BKAL01000004">
    <property type="protein sequence ID" value="GEP68791.1"/>
    <property type="molecule type" value="Genomic_DNA"/>
</dbReference>
<proteinExistence type="predicted"/>